<accession>A0ABT8BR49</accession>
<keyword evidence="3" id="KW-1185">Reference proteome</keyword>
<evidence type="ECO:0000256" key="1">
    <source>
        <dbReference type="SAM" id="SignalP"/>
    </source>
</evidence>
<evidence type="ECO:0000313" key="2">
    <source>
        <dbReference type="EMBL" id="MDN3608929.1"/>
    </source>
</evidence>
<feature type="chain" id="PRO_5046194298" evidence="1">
    <location>
        <begin position="24"/>
        <end position="224"/>
    </location>
</feature>
<sequence>MNRTALVAIIFATMSLASPAVMAKDSIVTKVGVEAWWVDTEVNEIRRDKEVAASFYAALEHDVKYVPNARLRNVSVGNEFMAFDKLDLTLYYPVLSHDLLRFDAGLTLSNLTNTKHKNTETGQVKDFDGFIWAFFGYAEIGVQDSPLDIVGEMNFGNSNGLKTTDLLAGLQYTIPFDESVLRLRSGYRVIDLESDEFKSSIENSTLGKPFILANGVFAGIEYHF</sequence>
<reference evidence="3" key="1">
    <citation type="journal article" date="2019" name="Int. J. Syst. Evol. Microbiol.">
        <title>The Global Catalogue of Microorganisms (GCM) 10K type strain sequencing project: providing services to taxonomists for standard genome sequencing and annotation.</title>
        <authorList>
            <consortium name="The Broad Institute Genomics Platform"/>
            <consortium name="The Broad Institute Genome Sequencing Center for Infectious Disease"/>
            <person name="Wu L."/>
            <person name="Ma J."/>
        </authorList>
    </citation>
    <scope>NUCLEOTIDE SEQUENCE [LARGE SCALE GENOMIC DNA]</scope>
    <source>
        <strain evidence="3">CECT 7398</strain>
    </source>
</reference>
<protein>
    <submittedName>
        <fullName evidence="2">TIGR04219 family outer membrane beta-barrel protein</fullName>
    </submittedName>
</protein>
<proteinExistence type="predicted"/>
<keyword evidence="1" id="KW-0732">Signal</keyword>
<gene>
    <name evidence="2" type="ORF">QWZ16_04120</name>
</gene>
<name>A0ABT8BR49_9VIBR</name>
<comment type="caution">
    <text evidence="2">The sequence shown here is derived from an EMBL/GenBank/DDBJ whole genome shotgun (WGS) entry which is preliminary data.</text>
</comment>
<dbReference type="EMBL" id="JAUFQC010000001">
    <property type="protein sequence ID" value="MDN3608929.1"/>
    <property type="molecule type" value="Genomic_DNA"/>
</dbReference>
<organism evidence="2 3">
    <name type="scientific">Vibrio ostreicida</name>
    <dbReference type="NCBI Taxonomy" id="526588"/>
    <lineage>
        <taxon>Bacteria</taxon>
        <taxon>Pseudomonadati</taxon>
        <taxon>Pseudomonadota</taxon>
        <taxon>Gammaproteobacteria</taxon>
        <taxon>Vibrionales</taxon>
        <taxon>Vibrionaceae</taxon>
        <taxon>Vibrio</taxon>
    </lineage>
</organism>
<dbReference type="Proteomes" id="UP001238540">
    <property type="component" value="Unassembled WGS sequence"/>
</dbReference>
<dbReference type="RefSeq" id="WP_076589781.1">
    <property type="nucleotide sequence ID" value="NZ_JABEYA020000011.1"/>
</dbReference>
<dbReference type="NCBIfam" id="TIGR04219">
    <property type="entry name" value="OMP_w_GlyGly"/>
    <property type="match status" value="1"/>
</dbReference>
<dbReference type="InterPro" id="IPR026387">
    <property type="entry name" value="OMP_w_GlyGly"/>
</dbReference>
<evidence type="ECO:0000313" key="3">
    <source>
        <dbReference type="Proteomes" id="UP001238540"/>
    </source>
</evidence>
<feature type="signal peptide" evidence="1">
    <location>
        <begin position="1"/>
        <end position="23"/>
    </location>
</feature>